<keyword evidence="3 6" id="KW-1133">Transmembrane helix</keyword>
<feature type="transmembrane region" description="Helical" evidence="6">
    <location>
        <begin position="255"/>
        <end position="276"/>
    </location>
</feature>
<feature type="transmembrane region" description="Helical" evidence="6">
    <location>
        <begin position="211"/>
        <end position="234"/>
    </location>
</feature>
<dbReference type="Pfam" id="PF03619">
    <property type="entry name" value="Solute_trans_a"/>
    <property type="match status" value="1"/>
</dbReference>
<keyword evidence="8" id="KW-1185">Reference proteome</keyword>
<keyword evidence="2 6" id="KW-0812">Transmembrane</keyword>
<feature type="transmembrane region" description="Helical" evidence="6">
    <location>
        <begin position="89"/>
        <end position="107"/>
    </location>
</feature>
<feature type="region of interest" description="Disordered" evidence="5">
    <location>
        <begin position="448"/>
        <end position="525"/>
    </location>
</feature>
<feature type="transmembrane region" description="Helical" evidence="6">
    <location>
        <begin position="119"/>
        <end position="136"/>
    </location>
</feature>
<dbReference type="FunCoup" id="A0A7R8YPA5">
    <property type="interactions" value="1019"/>
</dbReference>
<protein>
    <recommendedName>
        <fullName evidence="9">Transmembrane protein 184C</fullName>
    </recommendedName>
</protein>
<accession>A0A7R8YPA5</accession>
<evidence type="ECO:0000256" key="2">
    <source>
        <dbReference type="ARBA" id="ARBA00022692"/>
    </source>
</evidence>
<dbReference type="SMART" id="SM01417">
    <property type="entry name" value="Solute_trans_a"/>
    <property type="match status" value="1"/>
</dbReference>
<dbReference type="OMA" id="IFPLCCL"/>
<dbReference type="OrthoDB" id="5348404at2759"/>
<gene>
    <name evidence="7" type="ORF">HERILL_LOCUS3290</name>
</gene>
<evidence type="ECO:0000256" key="4">
    <source>
        <dbReference type="ARBA" id="ARBA00023136"/>
    </source>
</evidence>
<dbReference type="InParanoid" id="A0A7R8YPA5"/>
<proteinExistence type="predicted"/>
<feature type="compositionally biased region" description="Low complexity" evidence="5">
    <location>
        <begin position="481"/>
        <end position="501"/>
    </location>
</feature>
<evidence type="ECO:0000256" key="5">
    <source>
        <dbReference type="SAM" id="MobiDB-lite"/>
    </source>
</evidence>
<dbReference type="PANTHER" id="PTHR23423">
    <property type="entry name" value="ORGANIC SOLUTE TRANSPORTER-RELATED"/>
    <property type="match status" value="1"/>
</dbReference>
<dbReference type="InterPro" id="IPR005178">
    <property type="entry name" value="Ostalpha/TMEM184C"/>
</dbReference>
<reference evidence="7 8" key="1">
    <citation type="submission" date="2020-11" db="EMBL/GenBank/DDBJ databases">
        <authorList>
            <person name="Wallbank WR R."/>
            <person name="Pardo Diaz C."/>
            <person name="Kozak K."/>
            <person name="Martin S."/>
            <person name="Jiggins C."/>
            <person name="Moest M."/>
            <person name="Warren A I."/>
            <person name="Generalovic N T."/>
            <person name="Byers J.R.P. K."/>
            <person name="Montejo-Kovacevich G."/>
            <person name="Yen C E."/>
        </authorList>
    </citation>
    <scope>NUCLEOTIDE SEQUENCE [LARGE SCALE GENOMIC DNA]</scope>
</reference>
<comment type="subcellular location">
    <subcellularLocation>
        <location evidence="1">Membrane</location>
        <topology evidence="1">Multi-pass membrane protein</topology>
    </subcellularLocation>
</comment>
<name>A0A7R8YPA5_HERIL</name>
<organism evidence="7 8">
    <name type="scientific">Hermetia illucens</name>
    <name type="common">Black soldier fly</name>
    <dbReference type="NCBI Taxonomy" id="343691"/>
    <lineage>
        <taxon>Eukaryota</taxon>
        <taxon>Metazoa</taxon>
        <taxon>Ecdysozoa</taxon>
        <taxon>Arthropoda</taxon>
        <taxon>Hexapoda</taxon>
        <taxon>Insecta</taxon>
        <taxon>Pterygota</taxon>
        <taxon>Neoptera</taxon>
        <taxon>Endopterygota</taxon>
        <taxon>Diptera</taxon>
        <taxon>Brachycera</taxon>
        <taxon>Stratiomyomorpha</taxon>
        <taxon>Stratiomyidae</taxon>
        <taxon>Hermetiinae</taxon>
        <taxon>Hermetia</taxon>
    </lineage>
</organism>
<sequence length="549" mass="61596">MCKGSWRQICGEWRLWIRPLLILIYVLFAIIIIPLLIVNSVKDGFTRKDQLILIGGLFVLAAVPISVWHITQHIIHFTKPILQKHIVRILWMVPIYALNAWLGLLFPQHSIYVDSLRECYEAYVIYNFMVYLLNYLNLGMDLEMSLEHKPQVKHIFPLCCMRPWEMGREFIHNCKHGILQYTVVRPITTFVSVICEIGGVYGEGTFKANVAFPYIIFVNNVSQFVAMYCLVLFYQANKIDLKPMGPIPKFLCIKAVVFFSFFQGVIINFLVYYGYIKGIFGADDETDDAKGLASELQNFLICIEMFLAALAHIYSFPHQPFHLPHYTQHRSWYDALLAMLDISDVQEDVSEHIGVVGSSLSRRFRGRTNYQVPRSGSNNETQYLIPHMSASQCYQSGLETGPANAISNVASTSGSQSKNKYGAFDSHRQQAPSSNQGITIIKEAREYSPHHGAPTSSSNFLLNRSGPGAGDSSISMKNDITTNTSSKSESTSVHTGAVASGSGSGTQSNIRKSDSSASDWLSTPTDEMMGIDVKGVEKDRITFFTDPRA</sequence>
<evidence type="ECO:0008006" key="9">
    <source>
        <dbReference type="Google" id="ProtNLM"/>
    </source>
</evidence>
<dbReference type="GO" id="GO:0016020">
    <property type="term" value="C:membrane"/>
    <property type="evidence" value="ECO:0007669"/>
    <property type="project" value="UniProtKB-SubCell"/>
</dbReference>
<evidence type="ECO:0000313" key="7">
    <source>
        <dbReference type="EMBL" id="CAD7080116.1"/>
    </source>
</evidence>
<dbReference type="EMBL" id="LR899009">
    <property type="protein sequence ID" value="CAD7080116.1"/>
    <property type="molecule type" value="Genomic_DNA"/>
</dbReference>
<feature type="transmembrane region" description="Helical" evidence="6">
    <location>
        <begin position="51"/>
        <end position="69"/>
    </location>
</feature>
<evidence type="ECO:0000313" key="8">
    <source>
        <dbReference type="Proteomes" id="UP000594454"/>
    </source>
</evidence>
<feature type="compositionally biased region" description="Polar residues" evidence="5">
    <location>
        <begin position="507"/>
        <end position="525"/>
    </location>
</feature>
<dbReference type="AlphaFoldDB" id="A0A7R8YPA5"/>
<feature type="transmembrane region" description="Helical" evidence="6">
    <location>
        <begin position="20"/>
        <end position="39"/>
    </location>
</feature>
<evidence type="ECO:0000256" key="3">
    <source>
        <dbReference type="ARBA" id="ARBA00022989"/>
    </source>
</evidence>
<evidence type="ECO:0000256" key="6">
    <source>
        <dbReference type="SAM" id="Phobius"/>
    </source>
</evidence>
<dbReference type="Proteomes" id="UP000594454">
    <property type="component" value="Chromosome 1"/>
</dbReference>
<keyword evidence="4 6" id="KW-0472">Membrane</keyword>
<evidence type="ECO:0000256" key="1">
    <source>
        <dbReference type="ARBA" id="ARBA00004141"/>
    </source>
</evidence>